<dbReference type="Proteomes" id="UP000189911">
    <property type="component" value="Chromosome H"/>
</dbReference>
<dbReference type="EMBL" id="LT598447">
    <property type="protein sequence ID" value="SCV05417.1"/>
    <property type="molecule type" value="Genomic_DNA"/>
</dbReference>
<dbReference type="AlphaFoldDB" id="A0A1G4KLV7"/>
<protein>
    <submittedName>
        <fullName evidence="2">LANO_0H07030g1_1</fullName>
    </submittedName>
</protein>
<keyword evidence="1" id="KW-0472">Membrane</keyword>
<evidence type="ECO:0000256" key="1">
    <source>
        <dbReference type="SAM" id="Phobius"/>
    </source>
</evidence>
<keyword evidence="1" id="KW-0812">Transmembrane</keyword>
<organism evidence="2 3">
    <name type="scientific">Lachancea nothofagi CBS 11611</name>
    <dbReference type="NCBI Taxonomy" id="1266666"/>
    <lineage>
        <taxon>Eukaryota</taxon>
        <taxon>Fungi</taxon>
        <taxon>Dikarya</taxon>
        <taxon>Ascomycota</taxon>
        <taxon>Saccharomycotina</taxon>
        <taxon>Saccharomycetes</taxon>
        <taxon>Saccharomycetales</taxon>
        <taxon>Saccharomycetaceae</taxon>
        <taxon>Lachancea</taxon>
    </lineage>
</organism>
<proteinExistence type="predicted"/>
<name>A0A1G4KLV7_9SACH</name>
<keyword evidence="1" id="KW-1133">Transmembrane helix</keyword>
<keyword evidence="3" id="KW-1185">Reference proteome</keyword>
<sequence length="134" mass="15260">MGLEFAKGGESHRYRAFRGLLKHRSTSERKKDKLVGKSHPAKSKSFWKNWSKKDAGDNPSTEAGLKVIYGVELSLATALVFCFAMTILLMIIREIGLTTRHCVKWDFWTLVATGKRNSVVKLGRHLSRKVWQAR</sequence>
<gene>
    <name evidence="2" type="ORF">LANO_0H07030G</name>
</gene>
<evidence type="ECO:0000313" key="2">
    <source>
        <dbReference type="EMBL" id="SCV05417.1"/>
    </source>
</evidence>
<dbReference type="OrthoDB" id="4036250at2759"/>
<accession>A0A1G4KLV7</accession>
<evidence type="ECO:0000313" key="3">
    <source>
        <dbReference type="Proteomes" id="UP000189911"/>
    </source>
</evidence>
<reference evidence="3" key="1">
    <citation type="submission" date="2016-03" db="EMBL/GenBank/DDBJ databases">
        <authorList>
            <person name="Devillers Hugo."/>
        </authorList>
    </citation>
    <scope>NUCLEOTIDE SEQUENCE [LARGE SCALE GENOMIC DNA]</scope>
</reference>
<feature type="transmembrane region" description="Helical" evidence="1">
    <location>
        <begin position="67"/>
        <end position="91"/>
    </location>
</feature>